<reference evidence="1 2" key="1">
    <citation type="submission" date="2012-11" db="EMBL/GenBank/DDBJ databases">
        <title>Whole genome sequence of Gluconacetobacter europaeus NBRC3261.</title>
        <authorList>
            <person name="Azuma Y."/>
            <person name="Higashiura N."/>
            <person name="Hirakawa H."/>
            <person name="Matsushita K."/>
        </authorList>
    </citation>
    <scope>NUCLEOTIDE SEQUENCE [LARGE SCALE GENOMIC DNA]</scope>
    <source>
        <strain evidence="1 2">NBRC 3261</strain>
    </source>
</reference>
<sequence>MKARRRSHLDLLPKKCLLEHFVAGMPARNAAEILGARRNIAPLSYRKLREIIAEHNALEATFEGEVEVDEQGLIGFNAPSGRSLNLLNLC</sequence>
<evidence type="ECO:0000313" key="2">
    <source>
        <dbReference type="Proteomes" id="UP000032675"/>
    </source>
</evidence>
<name>A0A0D6Q1A4_KOMEU</name>
<protein>
    <submittedName>
        <fullName evidence="1">Transposase</fullName>
    </submittedName>
</protein>
<gene>
    <name evidence="1" type="ORF">Geu3261_0166_003</name>
</gene>
<comment type="caution">
    <text evidence="1">The sequence shown here is derived from an EMBL/GenBank/DDBJ whole genome shotgun (WGS) entry which is preliminary data.</text>
</comment>
<dbReference type="AlphaFoldDB" id="A0A0D6Q1A4"/>
<proteinExistence type="predicted"/>
<dbReference type="RefSeq" id="WP_139064470.1">
    <property type="nucleotide sequence ID" value="NZ_BANI01000146.1"/>
</dbReference>
<dbReference type="EMBL" id="BANI01000146">
    <property type="protein sequence ID" value="GAN97347.1"/>
    <property type="molecule type" value="Genomic_DNA"/>
</dbReference>
<dbReference type="Proteomes" id="UP000032675">
    <property type="component" value="Unassembled WGS sequence"/>
</dbReference>
<organism evidence="1 2">
    <name type="scientific">Komagataeibacter europaeus NBRC 3261</name>
    <dbReference type="NCBI Taxonomy" id="1234669"/>
    <lineage>
        <taxon>Bacteria</taxon>
        <taxon>Pseudomonadati</taxon>
        <taxon>Pseudomonadota</taxon>
        <taxon>Alphaproteobacteria</taxon>
        <taxon>Acetobacterales</taxon>
        <taxon>Acetobacteraceae</taxon>
        <taxon>Komagataeibacter</taxon>
    </lineage>
</organism>
<evidence type="ECO:0000313" key="1">
    <source>
        <dbReference type="EMBL" id="GAN97347.1"/>
    </source>
</evidence>
<accession>A0A0D6Q1A4</accession>